<dbReference type="GO" id="GO:0009055">
    <property type="term" value="F:electron transfer activity"/>
    <property type="evidence" value="ECO:0007669"/>
    <property type="project" value="InterPro"/>
</dbReference>
<accession>A0A1V2ESP1</accession>
<name>A0A1V2ESP1_9SPHN</name>
<dbReference type="GO" id="GO:0020037">
    <property type="term" value="F:heme binding"/>
    <property type="evidence" value="ECO:0007669"/>
    <property type="project" value="InterPro"/>
</dbReference>
<feature type="domain" description="Cytochrome c" evidence="5">
    <location>
        <begin position="37"/>
        <end position="128"/>
    </location>
</feature>
<proteinExistence type="predicted"/>
<evidence type="ECO:0000256" key="1">
    <source>
        <dbReference type="ARBA" id="ARBA00022617"/>
    </source>
</evidence>
<keyword evidence="3 4" id="KW-0408">Iron</keyword>
<dbReference type="RefSeq" id="WP_076744898.1">
    <property type="nucleotide sequence ID" value="NZ_MPSB01000009.1"/>
</dbReference>
<dbReference type="AlphaFoldDB" id="A0A1V2ESP1"/>
<evidence type="ECO:0000256" key="4">
    <source>
        <dbReference type="PROSITE-ProRule" id="PRU00433"/>
    </source>
</evidence>
<evidence type="ECO:0000313" key="7">
    <source>
        <dbReference type="Proteomes" id="UP000188729"/>
    </source>
</evidence>
<dbReference type="GO" id="GO:0046872">
    <property type="term" value="F:metal ion binding"/>
    <property type="evidence" value="ECO:0007669"/>
    <property type="project" value="UniProtKB-KW"/>
</dbReference>
<reference evidence="6 7" key="1">
    <citation type="submission" date="2016-11" db="EMBL/GenBank/DDBJ databases">
        <title>Genome sequence of Sphingomonas jeddahensis G39.</title>
        <authorList>
            <person name="Poehlein A."/>
            <person name="Wuebbeler J.H."/>
            <person name="Steinbuechel A."/>
            <person name="Daniel R."/>
        </authorList>
    </citation>
    <scope>NUCLEOTIDE SEQUENCE [LARGE SCALE GENOMIC DNA]</scope>
    <source>
        <strain evidence="6 7">G39</strain>
    </source>
</reference>
<dbReference type="Proteomes" id="UP000188729">
    <property type="component" value="Unassembled WGS sequence"/>
</dbReference>
<keyword evidence="7" id="KW-1185">Reference proteome</keyword>
<dbReference type="EMBL" id="MPSB01000009">
    <property type="protein sequence ID" value="ONF95692.1"/>
    <property type="molecule type" value="Genomic_DNA"/>
</dbReference>
<dbReference type="PROSITE" id="PS51007">
    <property type="entry name" value="CYTC"/>
    <property type="match status" value="1"/>
</dbReference>
<comment type="caution">
    <text evidence="6">The sequence shown here is derived from an EMBL/GenBank/DDBJ whole genome shotgun (WGS) entry which is preliminary data.</text>
</comment>
<dbReference type="Pfam" id="PF00034">
    <property type="entry name" value="Cytochrom_C"/>
    <property type="match status" value="1"/>
</dbReference>
<dbReference type="InterPro" id="IPR009056">
    <property type="entry name" value="Cyt_c-like_dom"/>
</dbReference>
<dbReference type="InterPro" id="IPR036909">
    <property type="entry name" value="Cyt_c-like_dom_sf"/>
</dbReference>
<evidence type="ECO:0000256" key="3">
    <source>
        <dbReference type="ARBA" id="ARBA00023004"/>
    </source>
</evidence>
<sequence>MRHDGGFLFALRALLPLVTLVAACKPPPDERQHMPQADPAAGLAAIERVGCAACHAIPGLNWPKGALGPSLEKFGDQGMIAGRLPNRPDVLAHFVRAAPELVPGTTMPAMPLNEKEARDVAAYLYTLRAK</sequence>
<evidence type="ECO:0000313" key="6">
    <source>
        <dbReference type="EMBL" id="ONF95692.1"/>
    </source>
</evidence>
<dbReference type="SUPFAM" id="SSF46626">
    <property type="entry name" value="Cytochrome c"/>
    <property type="match status" value="1"/>
</dbReference>
<keyword evidence="1 4" id="KW-0349">Heme</keyword>
<dbReference type="Gene3D" id="1.10.760.10">
    <property type="entry name" value="Cytochrome c-like domain"/>
    <property type="match status" value="1"/>
</dbReference>
<dbReference type="GO" id="GO:0016491">
    <property type="term" value="F:oxidoreductase activity"/>
    <property type="evidence" value="ECO:0007669"/>
    <property type="project" value="UniProtKB-KW"/>
</dbReference>
<evidence type="ECO:0000256" key="2">
    <source>
        <dbReference type="ARBA" id="ARBA00022723"/>
    </source>
</evidence>
<evidence type="ECO:0000259" key="5">
    <source>
        <dbReference type="PROSITE" id="PS51007"/>
    </source>
</evidence>
<dbReference type="EC" id="1.9.3.1" evidence="6"/>
<organism evidence="6 7">
    <name type="scientific">Sphingomonas jeddahensis</name>
    <dbReference type="NCBI Taxonomy" id="1915074"/>
    <lineage>
        <taxon>Bacteria</taxon>
        <taxon>Pseudomonadati</taxon>
        <taxon>Pseudomonadota</taxon>
        <taxon>Alphaproteobacteria</taxon>
        <taxon>Sphingomonadales</taxon>
        <taxon>Sphingomonadaceae</taxon>
        <taxon>Sphingomonas</taxon>
    </lineage>
</organism>
<keyword evidence="2 4" id="KW-0479">Metal-binding</keyword>
<dbReference type="STRING" id="1915074.SPHI_21290"/>
<dbReference type="PROSITE" id="PS51257">
    <property type="entry name" value="PROKAR_LIPOPROTEIN"/>
    <property type="match status" value="1"/>
</dbReference>
<gene>
    <name evidence="6" type="primary">ctaC_3</name>
    <name evidence="6" type="ORF">SPHI_21290</name>
</gene>
<protein>
    <submittedName>
        <fullName evidence="6">Cytochrome c oxidase subunit 2</fullName>
        <ecNumber evidence="6">1.9.3.1</ecNumber>
    </submittedName>
</protein>
<keyword evidence="6" id="KW-0560">Oxidoreductase</keyword>